<name>A0A1V0UWL0_9BACL</name>
<accession>A0A1V0UWL0</accession>
<dbReference type="EMBL" id="CP020557">
    <property type="protein sequence ID" value="ARF69577.1"/>
    <property type="molecule type" value="Genomic_DNA"/>
</dbReference>
<dbReference type="RefSeq" id="WP_077997190.1">
    <property type="nucleotide sequence ID" value="NZ_CP019794.1"/>
</dbReference>
<gene>
    <name evidence="1" type="ORF">B7C51_19750</name>
</gene>
<dbReference type="Proteomes" id="UP000192727">
    <property type="component" value="Chromosome"/>
</dbReference>
<dbReference type="AlphaFoldDB" id="A0A1V0UWL0"/>
<proteinExistence type="predicted"/>
<evidence type="ECO:0000313" key="2">
    <source>
        <dbReference type="Proteomes" id="UP000192727"/>
    </source>
</evidence>
<dbReference type="PANTHER" id="PTHR37305">
    <property type="entry name" value="INTEGRAL MEMBRANE PROTEIN-RELATED"/>
    <property type="match status" value="1"/>
</dbReference>
<evidence type="ECO:0000313" key="1">
    <source>
        <dbReference type="EMBL" id="ARF69577.1"/>
    </source>
</evidence>
<sequence length="378" mass="43399">MIELIKMEAGKLFKNRLSIFLFLILIVYLSVAVPFRFNFFLDSSLQANREALKQVEGPITEEKTRWAEQVLFGSGSDPNWQPKYNAEYFAAASIYEGVRAKQDYETLKKKVEQKPDAYAGIQNPYYKKLAQLATERKLELGYKTEAHYVGNWEEMFHNLFTVGWILLPGLVIWAAGGSYSYEYAKRMDQLIFSSGTGRRKVFWAKLVALSMYTIAITLASTIWILLAHTSNYGFGGWNSKLIQLDNAFNGRGFYFDLPVWLFILLFAGMIWAGLLALAVFVQCLSSLTKLAWLPFIIGGILYILGAFYEYQYSYDPSKVVQAFSYSALLYLEDFGKIEYRSLAGIPVPLHIWFLLHSLILLILPLGFLSWSWKRKQAY</sequence>
<dbReference type="GeneID" id="64218296"/>
<reference evidence="1 2" key="1">
    <citation type="submission" date="2017-03" db="EMBL/GenBank/DDBJ databases">
        <title>Paenibacillus larvae genome sequencing.</title>
        <authorList>
            <person name="Dingman D.W."/>
        </authorList>
    </citation>
    <scope>NUCLEOTIDE SEQUENCE [LARGE SCALE GENOMIC DNA]</scope>
    <source>
        <strain evidence="1 2">SAG 10367</strain>
    </source>
</reference>
<protein>
    <submittedName>
        <fullName evidence="1">Uncharacterized protein</fullName>
    </submittedName>
</protein>
<organism evidence="1 2">
    <name type="scientific">Paenibacillus larvae subsp. pulvifaciens</name>
    <dbReference type="NCBI Taxonomy" id="1477"/>
    <lineage>
        <taxon>Bacteria</taxon>
        <taxon>Bacillati</taxon>
        <taxon>Bacillota</taxon>
        <taxon>Bacilli</taxon>
        <taxon>Bacillales</taxon>
        <taxon>Paenibacillaceae</taxon>
        <taxon>Paenibacillus</taxon>
    </lineage>
</organism>
<dbReference type="PANTHER" id="PTHR37305:SF1">
    <property type="entry name" value="MEMBRANE PROTEIN"/>
    <property type="match status" value="1"/>
</dbReference>